<feature type="domain" description="RNase H type-1" evidence="1">
    <location>
        <begin position="284"/>
        <end position="403"/>
    </location>
</feature>
<dbReference type="InterPro" id="IPR052929">
    <property type="entry name" value="RNase_H-like_EbsB-rel"/>
</dbReference>
<dbReference type="AlphaFoldDB" id="A0A5B6W150"/>
<dbReference type="Pfam" id="PF13456">
    <property type="entry name" value="RVT_3"/>
    <property type="match status" value="1"/>
</dbReference>
<evidence type="ECO:0000259" key="1">
    <source>
        <dbReference type="Pfam" id="PF13456"/>
    </source>
</evidence>
<dbReference type="InterPro" id="IPR036397">
    <property type="entry name" value="RNaseH_sf"/>
</dbReference>
<dbReference type="Proteomes" id="UP000325315">
    <property type="component" value="Unassembled WGS sequence"/>
</dbReference>
<proteinExistence type="predicted"/>
<dbReference type="PANTHER" id="PTHR47074">
    <property type="entry name" value="BNAC02G40300D PROTEIN"/>
    <property type="match status" value="1"/>
</dbReference>
<dbReference type="InterPro" id="IPR002156">
    <property type="entry name" value="RNaseH_domain"/>
</dbReference>
<dbReference type="InterPro" id="IPR044730">
    <property type="entry name" value="RNase_H-like_dom_plant"/>
</dbReference>
<dbReference type="GO" id="GO:0004523">
    <property type="term" value="F:RNA-DNA hybrid ribonuclease activity"/>
    <property type="evidence" value="ECO:0007669"/>
    <property type="project" value="InterPro"/>
</dbReference>
<dbReference type="Gene3D" id="3.30.420.10">
    <property type="entry name" value="Ribonuclease H-like superfamily/Ribonuclease H"/>
    <property type="match status" value="1"/>
</dbReference>
<dbReference type="CDD" id="cd06222">
    <property type="entry name" value="RNase_H_like"/>
    <property type="match status" value="1"/>
</dbReference>
<dbReference type="GO" id="GO:0003676">
    <property type="term" value="F:nucleic acid binding"/>
    <property type="evidence" value="ECO:0007669"/>
    <property type="project" value="InterPro"/>
</dbReference>
<keyword evidence="2" id="KW-0695">RNA-directed DNA polymerase</keyword>
<comment type="caution">
    <text evidence="2">The sequence shown here is derived from an EMBL/GenBank/DDBJ whole genome shotgun (WGS) entry which is preliminary data.</text>
</comment>
<keyword evidence="2" id="KW-0808">Transferase</keyword>
<gene>
    <name evidence="2" type="ORF">EPI10_025500</name>
</gene>
<keyword evidence="3" id="KW-1185">Reference proteome</keyword>
<keyword evidence="2" id="KW-0548">Nucleotidyltransferase</keyword>
<sequence length="409" mass="46426">MRSLLNRFYKLYQFTNWDALCKPKSVGGLGFKNLVFFNKALLAKQISRLLSQPSCPLAKILKARYYPFSDILSAKIGPYPYARDLIADGILWRIGNGASLPRAGNNRVLVQNINPNWTTAKSEDMLVWKHEGTGEYSVKSEYRVLVAELLQNSNYTSSNRLFNNFLSHSCNLFQRTLRVEVNCPLCKAALEDSDHLLWSCGILQQIWASLQIKIAPDDCISSCKIRFVTTFSIADYQNRQLIAISIWALWYRRNNLSQENLGVSYRSLSTELWNPPVIGFIKINFDATFQIDSRTSTTTVLASDSEGEVVGAETYLFEDVVDAFVAEARAYERAILFAIKMGFRRLLVEGDSPSIIKKLKTKGEDRSILRPIIQHIRILENSFGNVSYLFVPRLVNAVAHSLALEGRKR</sequence>
<evidence type="ECO:0000313" key="2">
    <source>
        <dbReference type="EMBL" id="KAA3475300.1"/>
    </source>
</evidence>
<dbReference type="GO" id="GO:0003964">
    <property type="term" value="F:RNA-directed DNA polymerase activity"/>
    <property type="evidence" value="ECO:0007669"/>
    <property type="project" value="UniProtKB-KW"/>
</dbReference>
<dbReference type="EMBL" id="SMMG02000005">
    <property type="protein sequence ID" value="KAA3475300.1"/>
    <property type="molecule type" value="Genomic_DNA"/>
</dbReference>
<organism evidence="2 3">
    <name type="scientific">Gossypium australe</name>
    <dbReference type="NCBI Taxonomy" id="47621"/>
    <lineage>
        <taxon>Eukaryota</taxon>
        <taxon>Viridiplantae</taxon>
        <taxon>Streptophyta</taxon>
        <taxon>Embryophyta</taxon>
        <taxon>Tracheophyta</taxon>
        <taxon>Spermatophyta</taxon>
        <taxon>Magnoliopsida</taxon>
        <taxon>eudicotyledons</taxon>
        <taxon>Gunneridae</taxon>
        <taxon>Pentapetalae</taxon>
        <taxon>rosids</taxon>
        <taxon>malvids</taxon>
        <taxon>Malvales</taxon>
        <taxon>Malvaceae</taxon>
        <taxon>Malvoideae</taxon>
        <taxon>Gossypium</taxon>
    </lineage>
</organism>
<name>A0A5B6W150_9ROSI</name>
<dbReference type="OrthoDB" id="1738942at2759"/>
<reference evidence="3" key="1">
    <citation type="journal article" date="2019" name="Plant Biotechnol. J.">
        <title>Genome sequencing of the Australian wild diploid species Gossypium australe highlights disease resistance and delayed gland morphogenesis.</title>
        <authorList>
            <person name="Cai Y."/>
            <person name="Cai X."/>
            <person name="Wang Q."/>
            <person name="Wang P."/>
            <person name="Zhang Y."/>
            <person name="Cai C."/>
            <person name="Xu Y."/>
            <person name="Wang K."/>
            <person name="Zhou Z."/>
            <person name="Wang C."/>
            <person name="Geng S."/>
            <person name="Li B."/>
            <person name="Dong Q."/>
            <person name="Hou Y."/>
            <person name="Wang H."/>
            <person name="Ai P."/>
            <person name="Liu Z."/>
            <person name="Yi F."/>
            <person name="Sun M."/>
            <person name="An G."/>
            <person name="Cheng J."/>
            <person name="Zhang Y."/>
            <person name="Shi Q."/>
            <person name="Xie Y."/>
            <person name="Shi X."/>
            <person name="Chang Y."/>
            <person name="Huang F."/>
            <person name="Chen Y."/>
            <person name="Hong S."/>
            <person name="Mi L."/>
            <person name="Sun Q."/>
            <person name="Zhang L."/>
            <person name="Zhou B."/>
            <person name="Peng R."/>
            <person name="Zhang X."/>
            <person name="Liu F."/>
        </authorList>
    </citation>
    <scope>NUCLEOTIDE SEQUENCE [LARGE SCALE GENOMIC DNA]</scope>
    <source>
        <strain evidence="3">cv. PA1801</strain>
    </source>
</reference>
<protein>
    <submittedName>
        <fullName evidence="2">Reverse transcriptase</fullName>
    </submittedName>
</protein>
<evidence type="ECO:0000313" key="3">
    <source>
        <dbReference type="Proteomes" id="UP000325315"/>
    </source>
</evidence>
<accession>A0A5B6W150</accession>
<dbReference type="PANTHER" id="PTHR47074:SF61">
    <property type="entry name" value="RNASE H TYPE-1 DOMAIN-CONTAINING PROTEIN"/>
    <property type="match status" value="1"/>
</dbReference>